<dbReference type="EMBL" id="JYDO01000167">
    <property type="protein sequence ID" value="KRZ68352.1"/>
    <property type="molecule type" value="Genomic_DNA"/>
</dbReference>
<evidence type="ECO:0000313" key="2">
    <source>
        <dbReference type="Proteomes" id="UP000054843"/>
    </source>
</evidence>
<organism evidence="1 2">
    <name type="scientific">Trichinella papuae</name>
    <dbReference type="NCBI Taxonomy" id="268474"/>
    <lineage>
        <taxon>Eukaryota</taxon>
        <taxon>Metazoa</taxon>
        <taxon>Ecdysozoa</taxon>
        <taxon>Nematoda</taxon>
        <taxon>Enoplea</taxon>
        <taxon>Dorylaimia</taxon>
        <taxon>Trichinellida</taxon>
        <taxon>Trichinellidae</taxon>
        <taxon>Trichinella</taxon>
    </lineage>
</organism>
<evidence type="ECO:0000313" key="1">
    <source>
        <dbReference type="EMBL" id="KRZ68352.1"/>
    </source>
</evidence>
<name>A0A0V1MA16_9BILA</name>
<accession>A0A0V1MA16</accession>
<sequence length="78" mass="9438">MQRLPEKHEKGQFHIKIYNIKCNLQKRVRVSFCKHVKCWRNNALLTNETENFVSLRLLCGFKTRPIRLLLLIMKKDQK</sequence>
<reference evidence="1 2" key="1">
    <citation type="submission" date="2015-01" db="EMBL/GenBank/DDBJ databases">
        <title>Evolution of Trichinella species and genotypes.</title>
        <authorList>
            <person name="Korhonen P.K."/>
            <person name="Edoardo P."/>
            <person name="Giuseppe L.R."/>
            <person name="Gasser R.B."/>
        </authorList>
    </citation>
    <scope>NUCLEOTIDE SEQUENCE [LARGE SCALE GENOMIC DNA]</scope>
    <source>
        <strain evidence="1">ISS1980</strain>
    </source>
</reference>
<comment type="caution">
    <text evidence="1">The sequence shown here is derived from an EMBL/GenBank/DDBJ whole genome shotgun (WGS) entry which is preliminary data.</text>
</comment>
<keyword evidence="2" id="KW-1185">Reference proteome</keyword>
<gene>
    <name evidence="1" type="ORF">T10_3650</name>
</gene>
<dbReference type="AlphaFoldDB" id="A0A0V1MA16"/>
<proteinExistence type="predicted"/>
<protein>
    <submittedName>
        <fullName evidence="1">Uncharacterized protein</fullName>
    </submittedName>
</protein>
<dbReference type="Proteomes" id="UP000054843">
    <property type="component" value="Unassembled WGS sequence"/>
</dbReference>